<sequence>MVRCVVFVLFVALTLPSVPMVRAICTSSITADRVSSCAFNPLLLLVERSGWVLSRQNCGETIGPEAFDVPPIVYYDYTEPDHLYTLVFVEEHIHPSDSDFSERSFSLQWLVVNIPESSLANGMRYIDGDTIVDYLSPVPRSADDDDDGQPTRYGFYLYEQVYGTIYPPTPSTREYFNLDGWISTIYPEAALCGPVASIGFGV</sequence>
<dbReference type="STRING" id="139723.A0A182M5F6"/>
<feature type="signal peptide" evidence="1">
    <location>
        <begin position="1"/>
        <end position="23"/>
    </location>
</feature>
<evidence type="ECO:0000313" key="2">
    <source>
        <dbReference type="EnsemblMetazoa" id="ACUA009917-PA"/>
    </source>
</evidence>
<dbReference type="EnsemblMetazoa" id="ACUA009917-RA">
    <property type="protein sequence ID" value="ACUA009917-PA"/>
    <property type="gene ID" value="ACUA009917"/>
</dbReference>
<dbReference type="Gene3D" id="3.90.280.10">
    <property type="entry name" value="PEBP-like"/>
    <property type="match status" value="1"/>
</dbReference>
<dbReference type="InterPro" id="IPR036610">
    <property type="entry name" value="PEBP-like_sf"/>
</dbReference>
<evidence type="ECO:0000313" key="3">
    <source>
        <dbReference type="Proteomes" id="UP000075883"/>
    </source>
</evidence>
<feature type="chain" id="PRO_5008127889" evidence="1">
    <location>
        <begin position="24"/>
        <end position="202"/>
    </location>
</feature>
<protein>
    <submittedName>
        <fullName evidence="2">Uncharacterized protein</fullName>
    </submittedName>
</protein>
<dbReference type="Proteomes" id="UP000075883">
    <property type="component" value="Unassembled WGS sequence"/>
</dbReference>
<proteinExistence type="predicted"/>
<dbReference type="VEuPathDB" id="VectorBase:ACUA009917"/>
<dbReference type="EMBL" id="AXCM01004074">
    <property type="status" value="NOT_ANNOTATED_CDS"/>
    <property type="molecule type" value="Genomic_DNA"/>
</dbReference>
<dbReference type="AlphaFoldDB" id="A0A182M5F6"/>
<accession>A0A182M5F6</accession>
<organism evidence="2 3">
    <name type="scientific">Anopheles culicifacies</name>
    <dbReference type="NCBI Taxonomy" id="139723"/>
    <lineage>
        <taxon>Eukaryota</taxon>
        <taxon>Metazoa</taxon>
        <taxon>Ecdysozoa</taxon>
        <taxon>Arthropoda</taxon>
        <taxon>Hexapoda</taxon>
        <taxon>Insecta</taxon>
        <taxon>Pterygota</taxon>
        <taxon>Neoptera</taxon>
        <taxon>Endopterygota</taxon>
        <taxon>Diptera</taxon>
        <taxon>Nematocera</taxon>
        <taxon>Culicoidea</taxon>
        <taxon>Culicidae</taxon>
        <taxon>Anophelinae</taxon>
        <taxon>Anopheles</taxon>
        <taxon>culicifacies species complex</taxon>
    </lineage>
</organism>
<reference evidence="3" key="1">
    <citation type="submission" date="2013-09" db="EMBL/GenBank/DDBJ databases">
        <title>The Genome Sequence of Anopheles culicifacies species A.</title>
        <authorList>
            <consortium name="The Broad Institute Genomics Platform"/>
            <person name="Neafsey D.E."/>
            <person name="Besansky N."/>
            <person name="Howell P."/>
            <person name="Walton C."/>
            <person name="Young S.K."/>
            <person name="Zeng Q."/>
            <person name="Gargeya S."/>
            <person name="Fitzgerald M."/>
            <person name="Haas B."/>
            <person name="Abouelleil A."/>
            <person name="Allen A.W."/>
            <person name="Alvarado L."/>
            <person name="Arachchi H.M."/>
            <person name="Berlin A.M."/>
            <person name="Chapman S.B."/>
            <person name="Gainer-Dewar J."/>
            <person name="Goldberg J."/>
            <person name="Griggs A."/>
            <person name="Gujja S."/>
            <person name="Hansen M."/>
            <person name="Howarth C."/>
            <person name="Imamovic A."/>
            <person name="Ireland A."/>
            <person name="Larimer J."/>
            <person name="McCowan C."/>
            <person name="Murphy C."/>
            <person name="Pearson M."/>
            <person name="Poon T.W."/>
            <person name="Priest M."/>
            <person name="Roberts A."/>
            <person name="Saif S."/>
            <person name="Shea T."/>
            <person name="Sisk P."/>
            <person name="Sykes S."/>
            <person name="Wortman J."/>
            <person name="Nusbaum C."/>
            <person name="Birren B."/>
        </authorList>
    </citation>
    <scope>NUCLEOTIDE SEQUENCE [LARGE SCALE GENOMIC DNA]</scope>
    <source>
        <strain evidence="3">A-37</strain>
    </source>
</reference>
<keyword evidence="1" id="KW-0732">Signal</keyword>
<reference evidence="2" key="2">
    <citation type="submission" date="2020-05" db="UniProtKB">
        <authorList>
            <consortium name="EnsemblMetazoa"/>
        </authorList>
    </citation>
    <scope>IDENTIFICATION</scope>
    <source>
        <strain evidence="2">A-37</strain>
    </source>
</reference>
<dbReference type="SUPFAM" id="SSF49777">
    <property type="entry name" value="PEBP-like"/>
    <property type="match status" value="1"/>
</dbReference>
<keyword evidence="3" id="KW-1185">Reference proteome</keyword>
<name>A0A182M5F6_9DIPT</name>
<evidence type="ECO:0000256" key="1">
    <source>
        <dbReference type="SAM" id="SignalP"/>
    </source>
</evidence>